<proteinExistence type="predicted"/>
<accession>A0ABM8FPL4</accession>
<dbReference type="EMBL" id="AP027370">
    <property type="protein sequence ID" value="BDY13742.1"/>
    <property type="molecule type" value="Genomic_DNA"/>
</dbReference>
<dbReference type="Proteomes" id="UP001321445">
    <property type="component" value="Chromosome"/>
</dbReference>
<keyword evidence="1" id="KW-0812">Transmembrane</keyword>
<reference evidence="2 3" key="1">
    <citation type="submission" date="2023-03" db="EMBL/GenBank/DDBJ databases">
        <title>Description of Hydrogenimonas sp. ISO32.</title>
        <authorList>
            <person name="Mino S."/>
            <person name="Fukazawa S."/>
            <person name="Sawabe T."/>
        </authorList>
    </citation>
    <scope>NUCLEOTIDE SEQUENCE [LARGE SCALE GENOMIC DNA]</scope>
    <source>
        <strain evidence="2 3">ISO32</strain>
    </source>
</reference>
<dbReference type="PANTHER" id="PTHR38598:SF1">
    <property type="entry name" value="INNER MEMBRANE PROTEIN YJCH"/>
    <property type="match status" value="1"/>
</dbReference>
<feature type="transmembrane region" description="Helical" evidence="1">
    <location>
        <begin position="25"/>
        <end position="45"/>
    </location>
</feature>
<keyword evidence="1" id="KW-1133">Transmembrane helix</keyword>
<dbReference type="RefSeq" id="WP_286336686.1">
    <property type="nucleotide sequence ID" value="NZ_AP027370.1"/>
</dbReference>
<evidence type="ECO:0000313" key="3">
    <source>
        <dbReference type="Proteomes" id="UP001321445"/>
    </source>
</evidence>
<sequence>MTKEMIEHIRNNPKYQMLVKKRSKFAWTLSIIMLVVYYAFILTIAFDPHLLGIPLEEGKVTTIGIPVGVAIIVIAFALTGIYVKRANGEFDDLSREVKAELEKELAKDAS</sequence>
<evidence type="ECO:0000313" key="2">
    <source>
        <dbReference type="EMBL" id="BDY13742.1"/>
    </source>
</evidence>
<dbReference type="InterPro" id="IPR052959">
    <property type="entry name" value="Inner_membrane_assoc"/>
</dbReference>
<protein>
    <submittedName>
        <fullName evidence="2">Membrane protein</fullName>
    </submittedName>
</protein>
<feature type="transmembrane region" description="Helical" evidence="1">
    <location>
        <begin position="65"/>
        <end position="83"/>
    </location>
</feature>
<dbReference type="Pfam" id="PF04341">
    <property type="entry name" value="DUF485"/>
    <property type="match status" value="1"/>
</dbReference>
<keyword evidence="3" id="KW-1185">Reference proteome</keyword>
<dbReference type="InterPro" id="IPR007436">
    <property type="entry name" value="DUF485"/>
</dbReference>
<gene>
    <name evidence="2" type="ORF">HCR_20540</name>
</gene>
<dbReference type="PANTHER" id="PTHR38598">
    <property type="entry name" value="INNER MEMBRANE PROTEIN YJCH"/>
    <property type="match status" value="1"/>
</dbReference>
<name>A0ABM8FPL4_9BACT</name>
<keyword evidence="1" id="KW-0472">Membrane</keyword>
<organism evidence="2 3">
    <name type="scientific">Hydrogenimonas cancrithermarum</name>
    <dbReference type="NCBI Taxonomy" id="2993563"/>
    <lineage>
        <taxon>Bacteria</taxon>
        <taxon>Pseudomonadati</taxon>
        <taxon>Campylobacterota</taxon>
        <taxon>Epsilonproteobacteria</taxon>
        <taxon>Campylobacterales</taxon>
        <taxon>Hydrogenimonadaceae</taxon>
        <taxon>Hydrogenimonas</taxon>
    </lineage>
</organism>
<evidence type="ECO:0000256" key="1">
    <source>
        <dbReference type="SAM" id="Phobius"/>
    </source>
</evidence>